<keyword evidence="1" id="KW-0812">Transmembrane</keyword>
<protein>
    <recommendedName>
        <fullName evidence="3">Glucose/Sorbosone dehydrogenase domain-containing protein</fullName>
    </recommendedName>
</protein>
<dbReference type="InterPro" id="IPR011042">
    <property type="entry name" value="6-blade_b-propeller_TolB-like"/>
</dbReference>
<dbReference type="Pfam" id="PF07995">
    <property type="entry name" value="GSDH"/>
    <property type="match status" value="1"/>
</dbReference>
<dbReference type="PANTHER" id="PTHR19328">
    <property type="entry name" value="HEDGEHOG-INTERACTING PROTEIN"/>
    <property type="match status" value="1"/>
</dbReference>
<keyword evidence="1" id="KW-0472">Membrane</keyword>
<name>A0AA88A3N3_FICCA</name>
<organism evidence="4 5">
    <name type="scientific">Ficus carica</name>
    <name type="common">Common fig</name>
    <dbReference type="NCBI Taxonomy" id="3494"/>
    <lineage>
        <taxon>Eukaryota</taxon>
        <taxon>Viridiplantae</taxon>
        <taxon>Streptophyta</taxon>
        <taxon>Embryophyta</taxon>
        <taxon>Tracheophyta</taxon>
        <taxon>Spermatophyta</taxon>
        <taxon>Magnoliopsida</taxon>
        <taxon>eudicotyledons</taxon>
        <taxon>Gunneridae</taxon>
        <taxon>Pentapetalae</taxon>
        <taxon>rosids</taxon>
        <taxon>fabids</taxon>
        <taxon>Rosales</taxon>
        <taxon>Moraceae</taxon>
        <taxon>Ficeae</taxon>
        <taxon>Ficus</taxon>
    </lineage>
</organism>
<reference evidence="4" key="1">
    <citation type="submission" date="2023-07" db="EMBL/GenBank/DDBJ databases">
        <title>draft genome sequence of fig (Ficus carica).</title>
        <authorList>
            <person name="Takahashi T."/>
            <person name="Nishimura K."/>
        </authorList>
    </citation>
    <scope>NUCLEOTIDE SEQUENCE</scope>
</reference>
<feature type="transmembrane region" description="Helical" evidence="1">
    <location>
        <begin position="422"/>
        <end position="439"/>
    </location>
</feature>
<feature type="chain" id="PRO_5041680800" description="Glucose/Sorbosone dehydrogenase domain-containing protein" evidence="2">
    <location>
        <begin position="24"/>
        <end position="440"/>
    </location>
</feature>
<evidence type="ECO:0000256" key="1">
    <source>
        <dbReference type="SAM" id="Phobius"/>
    </source>
</evidence>
<dbReference type="Gene3D" id="2.120.10.30">
    <property type="entry name" value="TolB, C-terminal domain"/>
    <property type="match status" value="1"/>
</dbReference>
<evidence type="ECO:0000259" key="3">
    <source>
        <dbReference type="Pfam" id="PF07995"/>
    </source>
</evidence>
<keyword evidence="5" id="KW-1185">Reference proteome</keyword>
<dbReference type="SUPFAM" id="SSF50952">
    <property type="entry name" value="Soluble quinoprotein glucose dehydrogenase"/>
    <property type="match status" value="1"/>
</dbReference>
<gene>
    <name evidence="4" type="ORF">TIFTF001_014997</name>
</gene>
<feature type="signal peptide" evidence="2">
    <location>
        <begin position="1"/>
        <end position="23"/>
    </location>
</feature>
<keyword evidence="2" id="KW-0732">Signal</keyword>
<dbReference type="InterPro" id="IPR012938">
    <property type="entry name" value="Glc/Sorbosone_DH"/>
</dbReference>
<dbReference type="Proteomes" id="UP001187192">
    <property type="component" value="Unassembled WGS sequence"/>
</dbReference>
<sequence length="440" mass="49532">MIGVLRIPFLFSISFLLYSRSYGKVEAALSKVCASRSSEMEDISIWFHILMAPIEPSFQTNKGRYGWQLFLMGAVMGFWISLNPTLLLISLIKYFWTFNVNRDPAELGSEGVQPCQYHSVIAEFTVNHTEFDPLLANGSKEVRRFFTLGLPYKGGHAGQVLFGPEDGYLYVMTADGSRREDPYKFAQNKRSLLGKILRLDIDNIPRGANHNPGGLVAQCSSSLSLHRDNPYVDDKDLEPEIWALGFKNPWRCSFDSERPSYFLCGDCGQDQYEEVDIVKMGGIYGWRVYEGGYFCRSMTDPCISGRYLFTDLYAGAIWIGTEDPKNSGNFSTAKAPFRCARDSPIRCDAEAANSIPDLGYVYSWAEDNNEDVYLLASTGVYRVARPSRCNFTCAKENGVSCEKHGHQSISFVSRKLSTRGKYVDCVLCLVVLYFGIHLVD</sequence>
<feature type="transmembrane region" description="Helical" evidence="1">
    <location>
        <begin position="65"/>
        <end position="92"/>
    </location>
</feature>
<dbReference type="PANTHER" id="PTHR19328:SF70">
    <property type="entry name" value="PROTEIN, PUTATIVE-RELATED"/>
    <property type="match status" value="1"/>
</dbReference>
<evidence type="ECO:0000256" key="2">
    <source>
        <dbReference type="SAM" id="SignalP"/>
    </source>
</evidence>
<dbReference type="EMBL" id="BTGU01000021">
    <property type="protein sequence ID" value="GMN45797.1"/>
    <property type="molecule type" value="Genomic_DNA"/>
</dbReference>
<feature type="domain" description="Glucose/Sorbosone dehydrogenase" evidence="3">
    <location>
        <begin position="153"/>
        <end position="291"/>
    </location>
</feature>
<proteinExistence type="predicted"/>
<accession>A0AA88A3N3</accession>
<dbReference type="InterPro" id="IPR011041">
    <property type="entry name" value="Quinoprot_gluc/sorb_DH_b-prop"/>
</dbReference>
<keyword evidence="1" id="KW-1133">Transmembrane helix</keyword>
<evidence type="ECO:0000313" key="4">
    <source>
        <dbReference type="EMBL" id="GMN45797.1"/>
    </source>
</evidence>
<dbReference type="AlphaFoldDB" id="A0AA88A3N3"/>
<comment type="caution">
    <text evidence="4">The sequence shown here is derived from an EMBL/GenBank/DDBJ whole genome shotgun (WGS) entry which is preliminary data.</text>
</comment>
<evidence type="ECO:0000313" key="5">
    <source>
        <dbReference type="Proteomes" id="UP001187192"/>
    </source>
</evidence>